<accession>A0A414A8H1</accession>
<sequence>MSRKRSEIVAQAQSWIGCKEADGSHKKIIDLYNNHKPLARGYKVKYTDAWCATFASACAIAKGYTDIIPTECSCDKLIALFQTLGCWVENDAYDPSHGDYIFYDWQDSGVGDNKGSSDHVGVVEKVEGALITVIDGNYSNAVKRRSLAVNGKYIRGFGVPKYDKEASVKPATPAAPSTPATKKKYVLKNGSAKVGYATSRNNSLAGTYVTTSDLNMRTGAGTGNTVILTLLEGAEVKCYGYYSTKDGVKWYLVAIDKYAGFVNSKWLKKK</sequence>
<evidence type="ECO:0000256" key="1">
    <source>
        <dbReference type="ARBA" id="ARBA00001561"/>
    </source>
</evidence>
<dbReference type="EMBL" id="QSHU01000001">
    <property type="protein sequence ID" value="RHC42109.1"/>
    <property type="molecule type" value="Genomic_DNA"/>
</dbReference>
<evidence type="ECO:0000259" key="3">
    <source>
        <dbReference type="PROSITE" id="PS51781"/>
    </source>
</evidence>
<organism evidence="4 5">
    <name type="scientific">Agathobacter rectalis</name>
    <dbReference type="NCBI Taxonomy" id="39491"/>
    <lineage>
        <taxon>Bacteria</taxon>
        <taxon>Bacillati</taxon>
        <taxon>Bacillota</taxon>
        <taxon>Clostridia</taxon>
        <taxon>Lachnospirales</taxon>
        <taxon>Lachnospiraceae</taxon>
        <taxon>Agathobacter</taxon>
    </lineage>
</organism>
<comment type="caution">
    <text evidence="4">The sequence shown here is derived from an EMBL/GenBank/DDBJ whole genome shotgun (WGS) entry which is preliminary data.</text>
</comment>
<dbReference type="GO" id="GO:0008745">
    <property type="term" value="F:N-acetylmuramoyl-L-alanine amidase activity"/>
    <property type="evidence" value="ECO:0007669"/>
    <property type="project" value="UniProtKB-EC"/>
</dbReference>
<dbReference type="Proteomes" id="UP000286104">
    <property type="component" value="Unassembled WGS sequence"/>
</dbReference>
<dbReference type="SMART" id="SM00287">
    <property type="entry name" value="SH3b"/>
    <property type="match status" value="1"/>
</dbReference>
<gene>
    <name evidence="4" type="ORF">DW848_00730</name>
</gene>
<dbReference type="EC" id="3.5.1.28" evidence="2"/>
<dbReference type="InterPro" id="IPR007921">
    <property type="entry name" value="CHAP_dom"/>
</dbReference>
<evidence type="ECO:0000313" key="5">
    <source>
        <dbReference type="Proteomes" id="UP000286104"/>
    </source>
</evidence>
<evidence type="ECO:0000256" key="2">
    <source>
        <dbReference type="ARBA" id="ARBA00011901"/>
    </source>
</evidence>
<dbReference type="InterPro" id="IPR003646">
    <property type="entry name" value="SH3-like_bac-type"/>
</dbReference>
<dbReference type="InterPro" id="IPR038765">
    <property type="entry name" value="Papain-like_cys_pep_sf"/>
</dbReference>
<dbReference type="Pfam" id="PF05257">
    <property type="entry name" value="CHAP"/>
    <property type="match status" value="1"/>
</dbReference>
<dbReference type="AlphaFoldDB" id="A0A414A8H1"/>
<dbReference type="Gene3D" id="2.30.30.40">
    <property type="entry name" value="SH3 Domains"/>
    <property type="match status" value="1"/>
</dbReference>
<evidence type="ECO:0000313" key="4">
    <source>
        <dbReference type="EMBL" id="RHC42109.1"/>
    </source>
</evidence>
<dbReference type="PROSITE" id="PS51257">
    <property type="entry name" value="PROKAR_LIPOPROTEIN"/>
    <property type="match status" value="1"/>
</dbReference>
<dbReference type="PROSITE" id="PS51781">
    <property type="entry name" value="SH3B"/>
    <property type="match status" value="1"/>
</dbReference>
<name>A0A414A8H1_9FIRM</name>
<reference evidence="4 5" key="1">
    <citation type="submission" date="2018-08" db="EMBL/GenBank/DDBJ databases">
        <title>A genome reference for cultivated species of the human gut microbiota.</title>
        <authorList>
            <person name="Zou Y."/>
            <person name="Xue W."/>
            <person name="Luo G."/>
        </authorList>
    </citation>
    <scope>NUCLEOTIDE SEQUENCE [LARGE SCALE GENOMIC DNA]</scope>
    <source>
        <strain evidence="4 5">AM36-3AA</strain>
    </source>
</reference>
<dbReference type="SUPFAM" id="SSF54001">
    <property type="entry name" value="Cysteine proteinases"/>
    <property type="match status" value="1"/>
</dbReference>
<proteinExistence type="predicted"/>
<protein>
    <recommendedName>
        <fullName evidence="2">N-acetylmuramoyl-L-alanine amidase</fullName>
        <ecNumber evidence="2">3.5.1.28</ecNumber>
    </recommendedName>
</protein>
<feature type="domain" description="SH3b" evidence="3">
    <location>
        <begin position="205"/>
        <end position="270"/>
    </location>
</feature>
<comment type="catalytic activity">
    <reaction evidence="1">
        <text>Hydrolyzes the link between N-acetylmuramoyl residues and L-amino acid residues in certain cell-wall glycopeptides.</text>
        <dbReference type="EC" id="3.5.1.28"/>
    </reaction>
</comment>